<sequence>MDGTPWPDMYLFQPGSAAYVDAANGFLGDQLLFGSSYPFRPIGQSIDDALALGLRESVIDRVLYGNAARLLGLGGA</sequence>
<evidence type="ECO:0000313" key="2">
    <source>
        <dbReference type="EMBL" id="MDR6213405.1"/>
    </source>
</evidence>
<organism evidence="2 3">
    <name type="scientific">Paracidovorax wautersii</name>
    <dbReference type="NCBI Taxonomy" id="1177982"/>
    <lineage>
        <taxon>Bacteria</taxon>
        <taxon>Pseudomonadati</taxon>
        <taxon>Pseudomonadota</taxon>
        <taxon>Betaproteobacteria</taxon>
        <taxon>Burkholderiales</taxon>
        <taxon>Comamonadaceae</taxon>
        <taxon>Paracidovorax</taxon>
    </lineage>
</organism>
<dbReference type="RefSeq" id="WP_309826888.1">
    <property type="nucleotide sequence ID" value="NZ_JAVIZX010000001.1"/>
</dbReference>
<keyword evidence="2" id="KW-0378">Hydrolase</keyword>
<accession>A0ABU1I855</accession>
<dbReference type="EMBL" id="JAVIZX010000001">
    <property type="protein sequence ID" value="MDR6213405.1"/>
    <property type="molecule type" value="Genomic_DNA"/>
</dbReference>
<evidence type="ECO:0000259" key="1">
    <source>
        <dbReference type="Pfam" id="PF04909"/>
    </source>
</evidence>
<dbReference type="InterPro" id="IPR006680">
    <property type="entry name" value="Amidohydro-rel"/>
</dbReference>
<protein>
    <submittedName>
        <fullName evidence="2">TIM-barrel fold metal-dependent hydrolase</fullName>
    </submittedName>
</protein>
<feature type="domain" description="Amidohydrolase-related" evidence="1">
    <location>
        <begin position="18"/>
        <end position="73"/>
    </location>
</feature>
<comment type="caution">
    <text evidence="2">The sequence shown here is derived from an EMBL/GenBank/DDBJ whole genome shotgun (WGS) entry which is preliminary data.</text>
</comment>
<dbReference type="InterPro" id="IPR032466">
    <property type="entry name" value="Metal_Hydrolase"/>
</dbReference>
<gene>
    <name evidence="2" type="ORF">QE399_001094</name>
</gene>
<dbReference type="Proteomes" id="UP001267710">
    <property type="component" value="Unassembled WGS sequence"/>
</dbReference>
<keyword evidence="3" id="KW-1185">Reference proteome</keyword>
<proteinExistence type="predicted"/>
<dbReference type="SUPFAM" id="SSF51556">
    <property type="entry name" value="Metallo-dependent hydrolases"/>
    <property type="match status" value="1"/>
</dbReference>
<evidence type="ECO:0000313" key="3">
    <source>
        <dbReference type="Proteomes" id="UP001267710"/>
    </source>
</evidence>
<dbReference type="Gene3D" id="3.20.20.140">
    <property type="entry name" value="Metal-dependent hydrolases"/>
    <property type="match status" value="1"/>
</dbReference>
<reference evidence="2 3" key="1">
    <citation type="submission" date="2023-08" db="EMBL/GenBank/DDBJ databases">
        <title>Functional and genomic diversity of the sorghum phyllosphere microbiome.</title>
        <authorList>
            <person name="Shade A."/>
        </authorList>
    </citation>
    <scope>NUCLEOTIDE SEQUENCE [LARGE SCALE GENOMIC DNA]</scope>
    <source>
        <strain evidence="2 3">SORGH_AS_0335</strain>
    </source>
</reference>
<dbReference type="Pfam" id="PF04909">
    <property type="entry name" value="Amidohydro_2"/>
    <property type="match status" value="1"/>
</dbReference>
<dbReference type="GO" id="GO:0016787">
    <property type="term" value="F:hydrolase activity"/>
    <property type="evidence" value="ECO:0007669"/>
    <property type="project" value="UniProtKB-KW"/>
</dbReference>
<name>A0ABU1I855_9BURK</name>